<protein>
    <recommendedName>
        <fullName evidence="7">Glycosyltransferase family 2 protein</fullName>
    </recommendedName>
</protein>
<gene>
    <name evidence="5" type="ordered locus">CSE_14560</name>
</gene>
<feature type="transmembrane region" description="Helical" evidence="4">
    <location>
        <begin position="270"/>
        <end position="288"/>
    </location>
</feature>
<evidence type="ECO:0000256" key="1">
    <source>
        <dbReference type="ARBA" id="ARBA00006739"/>
    </source>
</evidence>
<reference evidence="5 6" key="1">
    <citation type="submission" date="2011-01" db="EMBL/GenBank/DDBJ databases">
        <title>Whole genome sequence of Caldisericum exile AZM16c01.</title>
        <authorList>
            <person name="Narita-Yamada S."/>
            <person name="Kawakoshi A."/>
            <person name="Nakamura S."/>
            <person name="Sasagawa M."/>
            <person name="Fukada J."/>
            <person name="Sekine M."/>
            <person name="Kato Y."/>
            <person name="Fukai R."/>
            <person name="Sasaki K."/>
            <person name="Hanamaki A."/>
            <person name="Narita H."/>
            <person name="Konno Y."/>
            <person name="Mori K."/>
            <person name="Yamazaki S."/>
            <person name="Suzuki K."/>
            <person name="Fujita N."/>
        </authorList>
    </citation>
    <scope>NUCLEOTIDE SEQUENCE [LARGE SCALE GENOMIC DNA]</scope>
    <source>
        <strain evidence="6">DSM 21853 / NBRC 104410 / AZM16c01</strain>
    </source>
</reference>
<keyword evidence="2" id="KW-0328">Glycosyltransferase</keyword>
<comment type="similarity">
    <text evidence="1">Belongs to the glycosyltransferase 2 family.</text>
</comment>
<keyword evidence="4" id="KW-0812">Transmembrane</keyword>
<evidence type="ECO:0000313" key="6">
    <source>
        <dbReference type="Proteomes" id="UP000004793"/>
    </source>
</evidence>
<name>A0A7U6GFW7_CALEA</name>
<feature type="transmembrane region" description="Helical" evidence="4">
    <location>
        <begin position="6"/>
        <end position="27"/>
    </location>
</feature>
<evidence type="ECO:0000256" key="2">
    <source>
        <dbReference type="ARBA" id="ARBA00022676"/>
    </source>
</evidence>
<accession>A0A7U6GFW7</accession>
<evidence type="ECO:0000256" key="3">
    <source>
        <dbReference type="ARBA" id="ARBA00022679"/>
    </source>
</evidence>
<dbReference type="InterPro" id="IPR029044">
    <property type="entry name" value="Nucleotide-diphossugar_trans"/>
</dbReference>
<keyword evidence="4" id="KW-0472">Membrane</keyword>
<dbReference type="Gene3D" id="3.90.550.10">
    <property type="entry name" value="Spore Coat Polysaccharide Biosynthesis Protein SpsA, Chain A"/>
    <property type="match status" value="1"/>
</dbReference>
<dbReference type="EMBL" id="AP012051">
    <property type="protein sequence ID" value="BAL81582.1"/>
    <property type="molecule type" value="Genomic_DNA"/>
</dbReference>
<evidence type="ECO:0008006" key="7">
    <source>
        <dbReference type="Google" id="ProtNLM"/>
    </source>
</evidence>
<feature type="transmembrane region" description="Helical" evidence="4">
    <location>
        <begin position="327"/>
        <end position="348"/>
    </location>
</feature>
<organism evidence="5 6">
    <name type="scientific">Caldisericum exile (strain DSM 21853 / NBRC 104410 / AZM16c01)</name>
    <dbReference type="NCBI Taxonomy" id="511051"/>
    <lineage>
        <taxon>Bacteria</taxon>
        <taxon>Pseudomonadati</taxon>
        <taxon>Caldisericota/Cryosericota group</taxon>
        <taxon>Caldisericota</taxon>
        <taxon>Caldisericia</taxon>
        <taxon>Caldisericales</taxon>
        <taxon>Caldisericaceae</taxon>
        <taxon>Caldisericum</taxon>
    </lineage>
</organism>
<keyword evidence="3" id="KW-0808">Transferase</keyword>
<keyword evidence="4" id="KW-1133">Transmembrane helix</keyword>
<dbReference type="GO" id="GO:0016757">
    <property type="term" value="F:glycosyltransferase activity"/>
    <property type="evidence" value="ECO:0007669"/>
    <property type="project" value="UniProtKB-KW"/>
</dbReference>
<keyword evidence="6" id="KW-1185">Reference proteome</keyword>
<feature type="transmembrane region" description="Helical" evidence="4">
    <location>
        <begin position="294"/>
        <end position="315"/>
    </location>
</feature>
<evidence type="ECO:0000256" key="4">
    <source>
        <dbReference type="SAM" id="Phobius"/>
    </source>
</evidence>
<sequence length="364" mass="42031">MMENIKIYFGIFGYLFIGVILFLILLGKSSKKIPLKKRYTVNKFIAIIPAHNEENVISNSILSAKKAGFHRVIVILDNCTDDTPIIAQGLGAETIFVNFRSKGRSLAYAIPKIVQKYGEYSFYMIFDADNVIDENYIEHIKPYVESYPVIQTNLYNLNVDGVIPRMYIFMDAIYLRIQKALTLLGLSSIISGYGWGAYGWVFNKHKFDCNSVLEDFEYTVKLPLKVTFVEDATVYDEKPVEFAPSFKQRLRWYRGYFYTVFKENGIVKNLYTIPLIVGAATHILSFLLSLPDPLYVSIPVVVFALHTLIFLLPLNERELKDVKWYDIFLMFFFNTTNLAAILTAMFTYNKTDWVRTPHAYKINV</sequence>
<dbReference type="Pfam" id="PF13641">
    <property type="entry name" value="Glyco_tranf_2_3"/>
    <property type="match status" value="1"/>
</dbReference>
<dbReference type="Proteomes" id="UP000004793">
    <property type="component" value="Chromosome"/>
</dbReference>
<dbReference type="AlphaFoldDB" id="A0A7U6GFW7"/>
<dbReference type="KEGG" id="cex:CSE_14560"/>
<dbReference type="SUPFAM" id="SSF53448">
    <property type="entry name" value="Nucleotide-diphospho-sugar transferases"/>
    <property type="match status" value="1"/>
</dbReference>
<proteinExistence type="inferred from homology"/>
<dbReference type="PANTHER" id="PTHR43630">
    <property type="entry name" value="POLY-BETA-1,6-N-ACETYL-D-GLUCOSAMINE SYNTHASE"/>
    <property type="match status" value="1"/>
</dbReference>
<dbReference type="OrthoDB" id="9797391at2"/>
<evidence type="ECO:0000313" key="5">
    <source>
        <dbReference type="EMBL" id="BAL81582.1"/>
    </source>
</evidence>
<dbReference type="PANTHER" id="PTHR43630:SF1">
    <property type="entry name" value="POLY-BETA-1,6-N-ACETYL-D-GLUCOSAMINE SYNTHASE"/>
    <property type="match status" value="1"/>
</dbReference>